<accession>A0A6H0XWV1</accession>
<keyword evidence="1" id="KW-0560">Oxidoreductase</keyword>
<evidence type="ECO:0008006" key="4">
    <source>
        <dbReference type="Google" id="ProtNLM"/>
    </source>
</evidence>
<dbReference type="Proteomes" id="UP000503462">
    <property type="component" value="Chromosome 3"/>
</dbReference>
<dbReference type="Pfam" id="PF14027">
    <property type="entry name" value="Questin_oxidase"/>
    <property type="match status" value="1"/>
</dbReference>
<organism evidence="2 3">
    <name type="scientific">Peltaster fructicola</name>
    <dbReference type="NCBI Taxonomy" id="286661"/>
    <lineage>
        <taxon>Eukaryota</taxon>
        <taxon>Fungi</taxon>
        <taxon>Dikarya</taxon>
        <taxon>Ascomycota</taxon>
        <taxon>Pezizomycotina</taxon>
        <taxon>Dothideomycetes</taxon>
        <taxon>Dothideomycetes incertae sedis</taxon>
        <taxon>Peltaster</taxon>
    </lineage>
</organism>
<name>A0A6H0XWV1_9PEZI</name>
<dbReference type="OrthoDB" id="10004862at2759"/>
<protein>
    <recommendedName>
        <fullName evidence="4">Oxidoreductase AflY</fullName>
    </recommendedName>
</protein>
<evidence type="ECO:0000313" key="2">
    <source>
        <dbReference type="EMBL" id="QIW99251.1"/>
    </source>
</evidence>
<dbReference type="GO" id="GO:0016491">
    <property type="term" value="F:oxidoreductase activity"/>
    <property type="evidence" value="ECO:0007669"/>
    <property type="project" value="UniProtKB-KW"/>
</dbReference>
<dbReference type="PANTHER" id="PTHR35870">
    <property type="entry name" value="PROTEIN, PUTATIVE (AFU_ORTHOLOGUE AFUA_5G03330)-RELATED"/>
    <property type="match status" value="1"/>
</dbReference>
<dbReference type="EMBL" id="CP051141">
    <property type="protein sequence ID" value="QIW99251.1"/>
    <property type="molecule type" value="Genomic_DNA"/>
</dbReference>
<proteinExistence type="predicted"/>
<reference evidence="2 3" key="1">
    <citation type="journal article" date="2016" name="Sci. Rep.">
        <title>Peltaster fructicola genome reveals evolution from an invasive phytopathogen to an ectophytic parasite.</title>
        <authorList>
            <person name="Xu C."/>
            <person name="Chen H."/>
            <person name="Gleason M.L."/>
            <person name="Xu J.R."/>
            <person name="Liu H."/>
            <person name="Zhang R."/>
            <person name="Sun G."/>
        </authorList>
    </citation>
    <scope>NUCLEOTIDE SEQUENCE [LARGE SCALE GENOMIC DNA]</scope>
    <source>
        <strain evidence="2 3">LNHT1506</strain>
    </source>
</reference>
<evidence type="ECO:0000313" key="3">
    <source>
        <dbReference type="Proteomes" id="UP000503462"/>
    </source>
</evidence>
<sequence>MSTTTTVTSPASAKVELDSKHLGFARIFENPAGSVEAAQRMLQKNHDEFHIFWRDVGGHNHMAHAVLSVLALGGTPEELQRAYDDGVAVQRSMPPLDEKVVQSLHDAEVFRSKIGSIPDYINFLYFFEQEIDKKGWQTVCNEYLFTKTPIANTLLARMYEGAYHPIIHLGLGIEFQQPSIIAEGLAQAATHDSAGIEGFFLNSEALALESNAPSKSLIELFHEVRDTEKIRTAARVQDGPVRVREGVIGRAGAEITALASQYKVKPDELERAVAEMISCNAFISGAAQRARKVHKIDFFHMHNVTSSIFLSVLTQQPWIKLDDKVRLIEWKSRLDLVWYAASAAAKLDAAWITDYVPTFSAGMDWISLYKATNKAHDDGHVAKFIRAIKNGFDVAKPFESSQDAALLPVHGDMWFKVAQLAYDTTLNVPVDDKWVWGTGFDPMWMKVPAA</sequence>
<dbReference type="PANTHER" id="PTHR35870:SF7">
    <property type="entry name" value="BAEYER-VILLIGER OXIDASE MDPL"/>
    <property type="match status" value="1"/>
</dbReference>
<evidence type="ECO:0000256" key="1">
    <source>
        <dbReference type="ARBA" id="ARBA00023002"/>
    </source>
</evidence>
<gene>
    <name evidence="2" type="ORF">AMS68_004769</name>
</gene>
<dbReference type="InterPro" id="IPR025337">
    <property type="entry name" value="Questin_oxidase-like"/>
</dbReference>
<keyword evidence="3" id="KW-1185">Reference proteome</keyword>
<dbReference type="AlphaFoldDB" id="A0A6H0XWV1"/>